<evidence type="ECO:0000256" key="3">
    <source>
        <dbReference type="ARBA" id="ARBA00022679"/>
    </source>
</evidence>
<dbReference type="PANTHER" id="PTHR43179:SF12">
    <property type="entry name" value="GALACTOFURANOSYLTRANSFERASE GLFT2"/>
    <property type="match status" value="1"/>
</dbReference>
<dbReference type="Pfam" id="PF00535">
    <property type="entry name" value="Glycos_transf_2"/>
    <property type="match status" value="2"/>
</dbReference>
<comment type="similarity">
    <text evidence="1">Belongs to the glycosyltransferase 2 family.</text>
</comment>
<evidence type="ECO:0000313" key="5">
    <source>
        <dbReference type="EMBL" id="HEN28919.1"/>
    </source>
</evidence>
<dbReference type="PANTHER" id="PTHR43179">
    <property type="entry name" value="RHAMNOSYLTRANSFERASE WBBL"/>
    <property type="match status" value="1"/>
</dbReference>
<dbReference type="SUPFAM" id="SSF53448">
    <property type="entry name" value="Nucleotide-diphospho-sugar transferases"/>
    <property type="match status" value="1"/>
</dbReference>
<name>A0A7C2PLT9_UNCW3</name>
<reference evidence="5" key="1">
    <citation type="journal article" date="2020" name="mSystems">
        <title>Genome- and Community-Level Interaction Insights into Carbon Utilization and Element Cycling Functions of Hydrothermarchaeota in Hydrothermal Sediment.</title>
        <authorList>
            <person name="Zhou Z."/>
            <person name="Liu Y."/>
            <person name="Xu W."/>
            <person name="Pan J."/>
            <person name="Luo Z.H."/>
            <person name="Li M."/>
        </authorList>
    </citation>
    <scope>NUCLEOTIDE SEQUENCE [LARGE SCALE GENOMIC DNA]</scope>
    <source>
        <strain evidence="5">SpSt-34</strain>
    </source>
</reference>
<comment type="caution">
    <text evidence="5">The sequence shown here is derived from an EMBL/GenBank/DDBJ whole genome shotgun (WGS) entry which is preliminary data.</text>
</comment>
<protein>
    <submittedName>
        <fullName evidence="5">Glycosyltransferase</fullName>
    </submittedName>
</protein>
<organism evidence="5">
    <name type="scientific">candidate division WOR-3 bacterium</name>
    <dbReference type="NCBI Taxonomy" id="2052148"/>
    <lineage>
        <taxon>Bacteria</taxon>
        <taxon>Bacteria division WOR-3</taxon>
    </lineage>
</organism>
<dbReference type="CDD" id="cd04185">
    <property type="entry name" value="GT_2_like_b"/>
    <property type="match status" value="1"/>
</dbReference>
<accession>A0A7C2PLT9</accession>
<dbReference type="AlphaFoldDB" id="A0A7C2PLT9"/>
<feature type="domain" description="Glycosyltransferase 2-like" evidence="4">
    <location>
        <begin position="85"/>
        <end position="156"/>
    </location>
</feature>
<evidence type="ECO:0000259" key="4">
    <source>
        <dbReference type="Pfam" id="PF00535"/>
    </source>
</evidence>
<keyword evidence="2" id="KW-0328">Glycosyltransferase</keyword>
<feature type="domain" description="Glycosyltransferase 2-like" evidence="4">
    <location>
        <begin position="19"/>
        <end position="65"/>
    </location>
</feature>
<evidence type="ECO:0000256" key="2">
    <source>
        <dbReference type="ARBA" id="ARBA00022676"/>
    </source>
</evidence>
<proteinExistence type="inferred from homology"/>
<sequence>MNTIRSKKGNVNSIYKVCAVVLTYNRKTILLECLEALRKQTRPLQGIYIIDNASNDGTPEILKEKGYIVELPPENIKDPWEQESIISNLINGNAIKIYYVRMHKNTGSAGGFYEGIKRAFEKGYDWLWIMDDDVEPYYDCLEKLSRHFDKRALMPLIIFDTNDYPCVCGFKLKSRTLLIFTPLKQKEFQMRNVVEIDVASTFAGFIVNREVISKVGYPEPRLFIHYDDTDFSLRIRKITQIFLIKDAKVLHKWQKPDRSIKPFGNINLWREYYLERNRIILRKWHIKSKFALLVYLAFDFILLNKRAINYLIKGVPWKEVKLLYYAFLDALTENLERDLNTVT</sequence>
<dbReference type="GO" id="GO:0016757">
    <property type="term" value="F:glycosyltransferase activity"/>
    <property type="evidence" value="ECO:0007669"/>
    <property type="project" value="UniProtKB-KW"/>
</dbReference>
<gene>
    <name evidence="5" type="ORF">ENQ77_09810</name>
</gene>
<dbReference type="EMBL" id="DSOL01000279">
    <property type="protein sequence ID" value="HEN28919.1"/>
    <property type="molecule type" value="Genomic_DNA"/>
</dbReference>
<evidence type="ECO:0000256" key="1">
    <source>
        <dbReference type="ARBA" id="ARBA00006739"/>
    </source>
</evidence>
<dbReference type="Gene3D" id="3.90.550.10">
    <property type="entry name" value="Spore Coat Polysaccharide Biosynthesis Protein SpsA, Chain A"/>
    <property type="match status" value="1"/>
</dbReference>
<dbReference type="InterPro" id="IPR001173">
    <property type="entry name" value="Glyco_trans_2-like"/>
</dbReference>
<keyword evidence="3 5" id="KW-0808">Transferase</keyword>
<dbReference type="InterPro" id="IPR029044">
    <property type="entry name" value="Nucleotide-diphossugar_trans"/>
</dbReference>